<proteinExistence type="predicted"/>
<keyword evidence="2" id="KW-1185">Reference proteome</keyword>
<dbReference type="Proteomes" id="UP000321222">
    <property type="component" value="Chromosome"/>
</dbReference>
<gene>
    <name evidence="1" type="ORF">FUA48_10610</name>
</gene>
<dbReference type="AlphaFoldDB" id="A0A5B9FT55"/>
<evidence type="ECO:0000313" key="1">
    <source>
        <dbReference type="EMBL" id="QEE50014.1"/>
    </source>
</evidence>
<organism evidence="1 2">
    <name type="scientific">Flavobacterium alkalisoli</name>
    <dbReference type="NCBI Taxonomy" id="2602769"/>
    <lineage>
        <taxon>Bacteria</taxon>
        <taxon>Pseudomonadati</taxon>
        <taxon>Bacteroidota</taxon>
        <taxon>Flavobacteriia</taxon>
        <taxon>Flavobacteriales</taxon>
        <taxon>Flavobacteriaceae</taxon>
        <taxon>Flavobacterium</taxon>
    </lineage>
</organism>
<dbReference type="Gene3D" id="1.10.1740.10">
    <property type="match status" value="1"/>
</dbReference>
<dbReference type="OrthoDB" id="1163416at2"/>
<evidence type="ECO:0000313" key="2">
    <source>
        <dbReference type="Proteomes" id="UP000321222"/>
    </source>
</evidence>
<name>A0A5B9FT55_9FLAO</name>
<dbReference type="GO" id="GO:0006352">
    <property type="term" value="P:DNA-templated transcription initiation"/>
    <property type="evidence" value="ECO:0007669"/>
    <property type="project" value="InterPro"/>
</dbReference>
<sequence>MIAKNDTITEPVTRKEVLEELYIKAFPAVAGYVGKMGGSLDEAKDIFHDALIVYMEKSYEGVEVTNESGYLLGIARHLWSKRFNQLTMVTDGEAVLPDNAYEYTEAVSSRLMKLLSTTGKKCMELLSAFYYEKLDMEKLANRFGFSGSRSATAQKYKCLEKVKDTVKSKSLQYEDFME</sequence>
<dbReference type="SUPFAM" id="SSF88946">
    <property type="entry name" value="Sigma2 domain of RNA polymerase sigma factors"/>
    <property type="match status" value="1"/>
</dbReference>
<accession>A0A5B9FT55</accession>
<dbReference type="InterPro" id="IPR013325">
    <property type="entry name" value="RNA_pol_sigma_r2"/>
</dbReference>
<dbReference type="RefSeq" id="WP_147583507.1">
    <property type="nucleotide sequence ID" value="NZ_CP042831.1"/>
</dbReference>
<reference evidence="1 2" key="1">
    <citation type="submission" date="2019-08" db="EMBL/GenBank/DDBJ databases">
        <title>Flavobacterium alkalisoli sp. nov., isolated from rhizosphere soil of Suaeda salsa.</title>
        <authorList>
            <person name="Sun J.-Q."/>
            <person name="Xu L."/>
        </authorList>
    </citation>
    <scope>NUCLEOTIDE SEQUENCE [LARGE SCALE GENOMIC DNA]</scope>
    <source>
        <strain evidence="1 2">XS-5</strain>
    </source>
</reference>
<dbReference type="GO" id="GO:0003700">
    <property type="term" value="F:DNA-binding transcription factor activity"/>
    <property type="evidence" value="ECO:0007669"/>
    <property type="project" value="InterPro"/>
</dbReference>
<protein>
    <submittedName>
        <fullName evidence="1">Sigma-70 family RNA polymerase sigma factor</fullName>
    </submittedName>
</protein>
<dbReference type="EMBL" id="CP042831">
    <property type="protein sequence ID" value="QEE50014.1"/>
    <property type="molecule type" value="Genomic_DNA"/>
</dbReference>
<dbReference type="KEGG" id="fak:FUA48_10610"/>